<dbReference type="AlphaFoldDB" id="A0A173WQ37"/>
<evidence type="ECO:0000313" key="1">
    <source>
        <dbReference type="EMBL" id="CUN40208.1"/>
    </source>
</evidence>
<name>A0A173WQ37_9FIRM</name>
<gene>
    <name evidence="1" type="ORF">ERS852423_00335</name>
</gene>
<proteinExistence type="predicted"/>
<evidence type="ECO:0000313" key="2">
    <source>
        <dbReference type="Proteomes" id="UP000095439"/>
    </source>
</evidence>
<protein>
    <submittedName>
        <fullName evidence="1">Uncharacterized protein</fullName>
    </submittedName>
</protein>
<dbReference type="Proteomes" id="UP000095439">
    <property type="component" value="Unassembled WGS sequence"/>
</dbReference>
<organism evidence="1 2">
    <name type="scientific">Dorea longicatena</name>
    <dbReference type="NCBI Taxonomy" id="88431"/>
    <lineage>
        <taxon>Bacteria</taxon>
        <taxon>Bacillati</taxon>
        <taxon>Bacillota</taxon>
        <taxon>Clostridia</taxon>
        <taxon>Lachnospirales</taxon>
        <taxon>Lachnospiraceae</taxon>
        <taxon>Dorea</taxon>
    </lineage>
</organism>
<accession>A0A173WQ37</accession>
<dbReference type="EMBL" id="CYYY01000001">
    <property type="protein sequence ID" value="CUN40208.1"/>
    <property type="molecule type" value="Genomic_DNA"/>
</dbReference>
<reference evidence="1 2" key="1">
    <citation type="submission" date="2015-09" db="EMBL/GenBank/DDBJ databases">
        <authorList>
            <consortium name="Pathogen Informatics"/>
        </authorList>
    </citation>
    <scope>NUCLEOTIDE SEQUENCE [LARGE SCALE GENOMIC DNA]</scope>
    <source>
        <strain evidence="1 2">2789STDY5608866</strain>
    </source>
</reference>
<sequence>MCLLKTGELLYLCFLIPEYEREVAGGKSSASPCVRKELTVAGSVDCYVFLKKFLMLYSDFFHNVDTFYAYNETIVNIIITSV</sequence>